<evidence type="ECO:0000256" key="1">
    <source>
        <dbReference type="SAM" id="MobiDB-lite"/>
    </source>
</evidence>
<dbReference type="PROSITE" id="PS50234">
    <property type="entry name" value="VWFA"/>
    <property type="match status" value="1"/>
</dbReference>
<dbReference type="Proteomes" id="UP001432000">
    <property type="component" value="Chromosome"/>
</dbReference>
<evidence type="ECO:0000313" key="4">
    <source>
        <dbReference type="EMBL" id="WXG70601.1"/>
    </source>
</evidence>
<dbReference type="Pfam" id="PF13531">
    <property type="entry name" value="SBP_bac_11"/>
    <property type="match status" value="1"/>
</dbReference>
<evidence type="ECO:0000313" key="5">
    <source>
        <dbReference type="Proteomes" id="UP001432000"/>
    </source>
</evidence>
<evidence type="ECO:0000256" key="2">
    <source>
        <dbReference type="SAM" id="Phobius"/>
    </source>
</evidence>
<keyword evidence="2" id="KW-1133">Transmembrane helix</keyword>
<sequence>MGEHRTSGGVRGISKGPVIAVGIVVVMVLAVLGWFQLRERIADQGVEAADTCVEGTAVIPVTVDPDISSQVTRMAADFTATAPVVRDHCISLEVTTRESTQVAGAFAADVASWDESILGPAPALWIPRSSDALVDLPAGTVDGTPRSVASTSIVLAVPGVVAEALEAAGIGWADLPRLQSAPDGLDTLGLPGWGGLRMRLPVGPESDSSAAALGAVAATTYDSPTPVSASELPRRSSTATALSALATTDRGIPSTTTESTDSALGSLSRDSASTSDVHAVPVTEQQLDASAQSGLTAYAPSGSTPIADHPAAILATEWTDETSRRAAAQFVDFLRQPANAQMFVDSGFDVGDPPSGAPAVGITAQRALVDAVLDPATPRRVTALLDISGSMDTTEGSNTRLKNTVAALDQQFGSVIDSSELGLWVFSKDLDGTRAFRTLVSTGPVDEPLDSRTRREQLISAAGEVRPATATSTYEAVTAAFLDARETYSPGKPNSVLLLTDGPNDDPTIASSRFLSTLSEMVDPTRPVTIDVVSIGTNSDESTLQSMSGITDGSFTTVGSSDGAELPDLLRKLLY</sequence>
<dbReference type="InterPro" id="IPR036465">
    <property type="entry name" value="vWFA_dom_sf"/>
</dbReference>
<feature type="region of interest" description="Disordered" evidence="1">
    <location>
        <begin position="244"/>
        <end position="272"/>
    </location>
</feature>
<keyword evidence="2" id="KW-0472">Membrane</keyword>
<gene>
    <name evidence="4" type="ORF">WDS16_08945</name>
</gene>
<protein>
    <submittedName>
        <fullName evidence="4">Substrate-binding domain-containing protein</fullName>
    </submittedName>
</protein>
<reference evidence="4 5" key="1">
    <citation type="submission" date="2024-03" db="EMBL/GenBank/DDBJ databases">
        <title>Natural products discovery in diverse microorganisms through a two-stage MS feature dereplication strategy.</title>
        <authorList>
            <person name="Zhang R."/>
        </authorList>
    </citation>
    <scope>NUCLEOTIDE SEQUENCE [LARGE SCALE GENOMIC DNA]</scope>
    <source>
        <strain evidence="4 5">18930</strain>
    </source>
</reference>
<evidence type="ECO:0000259" key="3">
    <source>
        <dbReference type="PROSITE" id="PS50234"/>
    </source>
</evidence>
<dbReference type="RefSeq" id="WP_338892107.1">
    <property type="nucleotide sequence ID" value="NZ_CP147846.1"/>
</dbReference>
<dbReference type="SUPFAM" id="SSF53300">
    <property type="entry name" value="vWA-like"/>
    <property type="match status" value="1"/>
</dbReference>
<proteinExistence type="predicted"/>
<feature type="compositionally biased region" description="Polar residues" evidence="1">
    <location>
        <begin position="253"/>
        <end position="272"/>
    </location>
</feature>
<accession>A0ABZ2PSC0</accession>
<keyword evidence="5" id="KW-1185">Reference proteome</keyword>
<keyword evidence="2" id="KW-0812">Transmembrane</keyword>
<feature type="domain" description="VWFA" evidence="3">
    <location>
        <begin position="380"/>
        <end position="573"/>
    </location>
</feature>
<organism evidence="4 5">
    <name type="scientific">Rhodococcus sovatensis</name>
    <dbReference type="NCBI Taxonomy" id="1805840"/>
    <lineage>
        <taxon>Bacteria</taxon>
        <taxon>Bacillati</taxon>
        <taxon>Actinomycetota</taxon>
        <taxon>Actinomycetes</taxon>
        <taxon>Mycobacteriales</taxon>
        <taxon>Nocardiaceae</taxon>
        <taxon>Rhodococcus</taxon>
    </lineage>
</organism>
<feature type="transmembrane region" description="Helical" evidence="2">
    <location>
        <begin position="12"/>
        <end position="35"/>
    </location>
</feature>
<dbReference type="Pfam" id="PF00092">
    <property type="entry name" value="VWA"/>
    <property type="match status" value="1"/>
</dbReference>
<dbReference type="InterPro" id="IPR002035">
    <property type="entry name" value="VWF_A"/>
</dbReference>
<dbReference type="Gene3D" id="3.40.50.410">
    <property type="entry name" value="von Willebrand factor, type A domain"/>
    <property type="match status" value="1"/>
</dbReference>
<name>A0ABZ2PSC0_9NOCA</name>
<dbReference type="SMART" id="SM00327">
    <property type="entry name" value="VWA"/>
    <property type="match status" value="1"/>
</dbReference>
<dbReference type="EMBL" id="CP147846">
    <property type="protein sequence ID" value="WXG70601.1"/>
    <property type="molecule type" value="Genomic_DNA"/>
</dbReference>